<dbReference type="OrthoDB" id="409543at2759"/>
<evidence type="ECO:0000313" key="9">
    <source>
        <dbReference type="Proteomes" id="UP000801492"/>
    </source>
</evidence>
<dbReference type="GO" id="GO:0016758">
    <property type="term" value="F:hexosyltransferase activity"/>
    <property type="evidence" value="ECO:0007669"/>
    <property type="project" value="TreeGrafter"/>
</dbReference>
<dbReference type="PANTHER" id="PTHR12042">
    <property type="entry name" value="LACTOSYLCERAMIDE 4-ALPHA-GALACTOSYLTRANSFERASE ALPHA- 1,4-GALACTOSYLTRANSFERASE"/>
    <property type="match status" value="1"/>
</dbReference>
<gene>
    <name evidence="8" type="ORF">ILUMI_00121</name>
</gene>
<evidence type="ECO:0000256" key="6">
    <source>
        <dbReference type="ARBA" id="ARBA00023136"/>
    </source>
</evidence>
<dbReference type="Proteomes" id="UP000801492">
    <property type="component" value="Unassembled WGS sequence"/>
</dbReference>
<evidence type="ECO:0000256" key="4">
    <source>
        <dbReference type="ARBA" id="ARBA00022679"/>
    </source>
</evidence>
<feature type="non-terminal residue" evidence="8">
    <location>
        <position position="221"/>
    </location>
</feature>
<dbReference type="Gene3D" id="3.90.550.20">
    <property type="match status" value="1"/>
</dbReference>
<comment type="caution">
    <text evidence="8">The sequence shown here is derived from an EMBL/GenBank/DDBJ whole genome shotgun (WGS) entry which is preliminary data.</text>
</comment>
<proteinExistence type="inferred from homology"/>
<dbReference type="PANTHER" id="PTHR12042:SF21">
    <property type="entry name" value="ALPHA1,4-GALACTOSYLTRANSFERASE 1-RELATED"/>
    <property type="match status" value="1"/>
</dbReference>
<feature type="domain" description="Alpha 1,4-glycosyltransferase" evidence="7">
    <location>
        <begin position="189"/>
        <end position="221"/>
    </location>
</feature>
<keyword evidence="5" id="KW-0333">Golgi apparatus</keyword>
<comment type="subcellular location">
    <subcellularLocation>
        <location evidence="1">Golgi apparatus membrane</location>
        <topology evidence="1">Single-pass type II membrane protein</topology>
    </subcellularLocation>
</comment>
<dbReference type="GO" id="GO:0006688">
    <property type="term" value="P:glycosphingolipid biosynthetic process"/>
    <property type="evidence" value="ECO:0007669"/>
    <property type="project" value="TreeGrafter"/>
</dbReference>
<evidence type="ECO:0000256" key="1">
    <source>
        <dbReference type="ARBA" id="ARBA00004323"/>
    </source>
</evidence>
<dbReference type="SUPFAM" id="SSF53448">
    <property type="entry name" value="Nucleotide-diphospho-sugar transferases"/>
    <property type="match status" value="1"/>
</dbReference>
<keyword evidence="3" id="KW-0328">Glycosyltransferase</keyword>
<evidence type="ECO:0000256" key="5">
    <source>
        <dbReference type="ARBA" id="ARBA00023034"/>
    </source>
</evidence>
<keyword evidence="4" id="KW-0808">Transferase</keyword>
<dbReference type="GO" id="GO:0000139">
    <property type="term" value="C:Golgi membrane"/>
    <property type="evidence" value="ECO:0007669"/>
    <property type="project" value="UniProtKB-SubCell"/>
</dbReference>
<dbReference type="Pfam" id="PF04488">
    <property type="entry name" value="Gly_transf_sug"/>
    <property type="match status" value="1"/>
</dbReference>
<keyword evidence="9" id="KW-1185">Reference proteome</keyword>
<evidence type="ECO:0000259" key="7">
    <source>
        <dbReference type="Pfam" id="PF04572"/>
    </source>
</evidence>
<dbReference type="InterPro" id="IPR051981">
    <property type="entry name" value="Glycosyltransf_32"/>
</dbReference>
<organism evidence="8 9">
    <name type="scientific">Ignelater luminosus</name>
    <name type="common">Cucubano</name>
    <name type="synonym">Pyrophorus luminosus</name>
    <dbReference type="NCBI Taxonomy" id="2038154"/>
    <lineage>
        <taxon>Eukaryota</taxon>
        <taxon>Metazoa</taxon>
        <taxon>Ecdysozoa</taxon>
        <taxon>Arthropoda</taxon>
        <taxon>Hexapoda</taxon>
        <taxon>Insecta</taxon>
        <taxon>Pterygota</taxon>
        <taxon>Neoptera</taxon>
        <taxon>Endopterygota</taxon>
        <taxon>Coleoptera</taxon>
        <taxon>Polyphaga</taxon>
        <taxon>Elateriformia</taxon>
        <taxon>Elateroidea</taxon>
        <taxon>Elateridae</taxon>
        <taxon>Agrypninae</taxon>
        <taxon>Pyrophorini</taxon>
        <taxon>Ignelater</taxon>
    </lineage>
</organism>
<dbReference type="InterPro" id="IPR007577">
    <property type="entry name" value="GlycoTrfase_DXD_sugar-bd_CS"/>
</dbReference>
<dbReference type="AlphaFoldDB" id="A0A8K0GQJ8"/>
<protein>
    <recommendedName>
        <fullName evidence="7">Alpha 1,4-glycosyltransferase domain-containing protein</fullName>
    </recommendedName>
</protein>
<accession>A0A8K0GQJ8</accession>
<dbReference type="InterPro" id="IPR029044">
    <property type="entry name" value="Nucleotide-diphossugar_trans"/>
</dbReference>
<reference evidence="8" key="1">
    <citation type="submission" date="2019-08" db="EMBL/GenBank/DDBJ databases">
        <title>The genome of the North American firefly Photinus pyralis.</title>
        <authorList>
            <consortium name="Photinus pyralis genome working group"/>
            <person name="Fallon T.R."/>
            <person name="Sander Lower S.E."/>
            <person name="Weng J.-K."/>
        </authorList>
    </citation>
    <scope>NUCLEOTIDE SEQUENCE</scope>
    <source>
        <strain evidence="8">TRF0915ILg1</strain>
        <tissue evidence="8">Whole body</tissue>
    </source>
</reference>
<dbReference type="Pfam" id="PF04572">
    <property type="entry name" value="Gb3_synth"/>
    <property type="match status" value="1"/>
</dbReference>
<keyword evidence="6" id="KW-0472">Membrane</keyword>
<comment type="similarity">
    <text evidence="2">Belongs to the glycosyltransferase 32 family.</text>
</comment>
<name>A0A8K0GQJ8_IGNLU</name>
<dbReference type="InterPro" id="IPR007652">
    <property type="entry name" value="A1-4-GlycosylTfrase_dom"/>
</dbReference>
<dbReference type="EMBL" id="VTPC01000029">
    <property type="protein sequence ID" value="KAF2906058.1"/>
    <property type="molecule type" value="Genomic_DNA"/>
</dbReference>
<evidence type="ECO:0000313" key="8">
    <source>
        <dbReference type="EMBL" id="KAF2906058.1"/>
    </source>
</evidence>
<evidence type="ECO:0000256" key="3">
    <source>
        <dbReference type="ARBA" id="ARBA00022676"/>
    </source>
</evidence>
<evidence type="ECO:0000256" key="2">
    <source>
        <dbReference type="ARBA" id="ARBA00009003"/>
    </source>
</evidence>
<sequence length="221" mass="24789">MEKRVATREISCYRTQDASLPDISDTGPTKGKSIFFHETSCDSYMNGKITISARQACAVESAARMNPHLDVYLLFASPGQIKNENTTSDRFLKALLTYKSIKIHRINYSRYIKNTPLEDLYESGKLEFSKYSLSHASDILRYLTLWKYGGICLDLDVIVMKSLENLSANYAGSESEEHVAAGVLKFVPTGNGHRFAEICVEDLKYHFSSSDWGYNGPGVIT</sequence>